<keyword evidence="1" id="KW-0507">mRNA processing</keyword>
<feature type="coiled-coil region" evidence="2">
    <location>
        <begin position="123"/>
        <end position="150"/>
    </location>
</feature>
<feature type="compositionally biased region" description="Basic residues" evidence="3">
    <location>
        <begin position="850"/>
        <end position="863"/>
    </location>
</feature>
<evidence type="ECO:0000259" key="4">
    <source>
        <dbReference type="PROSITE" id="PS51025"/>
    </source>
</evidence>
<gene>
    <name evidence="5" type="ORF">PHAVU_011G061700g</name>
</gene>
<dbReference type="GO" id="GO:0005681">
    <property type="term" value="C:spliceosomal complex"/>
    <property type="evidence" value="ECO:0007669"/>
    <property type="project" value="TreeGrafter"/>
</dbReference>
<dbReference type="GO" id="GO:0006397">
    <property type="term" value="P:mRNA processing"/>
    <property type="evidence" value="ECO:0007669"/>
    <property type="project" value="UniProtKB-KW"/>
</dbReference>
<dbReference type="EMBL" id="CM002298">
    <property type="protein sequence ID" value="ESW04033.1"/>
    <property type="molecule type" value="Genomic_DNA"/>
</dbReference>
<feature type="compositionally biased region" description="Basic residues" evidence="3">
    <location>
        <begin position="664"/>
        <end position="676"/>
    </location>
</feature>
<dbReference type="GO" id="GO:0003723">
    <property type="term" value="F:RNA binding"/>
    <property type="evidence" value="ECO:0007669"/>
    <property type="project" value="TreeGrafter"/>
</dbReference>
<reference evidence="6" key="1">
    <citation type="journal article" date="2014" name="Nat. Genet.">
        <title>A reference genome for common bean and genome-wide analysis of dual domestications.</title>
        <authorList>
            <person name="Schmutz J."/>
            <person name="McClean P.E."/>
            <person name="Mamidi S."/>
            <person name="Wu G.A."/>
            <person name="Cannon S.B."/>
            <person name="Grimwood J."/>
            <person name="Jenkins J."/>
            <person name="Shu S."/>
            <person name="Song Q."/>
            <person name="Chavarro C."/>
            <person name="Torres-Torres M."/>
            <person name="Geffroy V."/>
            <person name="Moghaddam S.M."/>
            <person name="Gao D."/>
            <person name="Abernathy B."/>
            <person name="Barry K."/>
            <person name="Blair M."/>
            <person name="Brick M.A."/>
            <person name="Chovatia M."/>
            <person name="Gepts P."/>
            <person name="Goodstein D.M."/>
            <person name="Gonzales M."/>
            <person name="Hellsten U."/>
            <person name="Hyten D.L."/>
            <person name="Jia G."/>
            <person name="Kelly J.D."/>
            <person name="Kudrna D."/>
            <person name="Lee R."/>
            <person name="Richard M.M."/>
            <person name="Miklas P.N."/>
            <person name="Osorno J.M."/>
            <person name="Rodrigues J."/>
            <person name="Thareau V."/>
            <person name="Urrea C.A."/>
            <person name="Wang M."/>
            <person name="Yu Y."/>
            <person name="Zhang M."/>
            <person name="Wing R.A."/>
            <person name="Cregan P.B."/>
            <person name="Rokhsar D.S."/>
            <person name="Jackson S.A."/>
        </authorList>
    </citation>
    <scope>NUCLEOTIDE SEQUENCE [LARGE SCALE GENOMIC DNA]</scope>
    <source>
        <strain evidence="6">cv. G19833</strain>
    </source>
</reference>
<dbReference type="STRING" id="3885.V7AGQ0"/>
<feature type="compositionally biased region" description="Low complexity" evidence="3">
    <location>
        <begin position="502"/>
        <end position="516"/>
    </location>
</feature>
<dbReference type="SMART" id="SM00311">
    <property type="entry name" value="PWI"/>
    <property type="match status" value="1"/>
</dbReference>
<dbReference type="OMA" id="DHRQSPM"/>
<accession>V7AGQ0</accession>
<dbReference type="AlphaFoldDB" id="V7AGQ0"/>
<feature type="compositionally biased region" description="Basic and acidic residues" evidence="3">
    <location>
        <begin position="703"/>
        <end position="716"/>
    </location>
</feature>
<feature type="compositionally biased region" description="Basic residues" evidence="3">
    <location>
        <begin position="199"/>
        <end position="208"/>
    </location>
</feature>
<dbReference type="Gramene" id="ESW04033">
    <property type="protein sequence ID" value="ESW04033"/>
    <property type="gene ID" value="PHAVU_011G061700g"/>
</dbReference>
<feature type="compositionally biased region" description="Polar residues" evidence="3">
    <location>
        <begin position="722"/>
        <end position="733"/>
    </location>
</feature>
<feature type="compositionally biased region" description="Polar residues" evidence="3">
    <location>
        <begin position="570"/>
        <end position="589"/>
    </location>
</feature>
<feature type="compositionally biased region" description="Polar residues" evidence="3">
    <location>
        <begin position="209"/>
        <end position="220"/>
    </location>
</feature>
<feature type="compositionally biased region" description="Basic and acidic residues" evidence="3">
    <location>
        <begin position="633"/>
        <end position="657"/>
    </location>
</feature>
<dbReference type="Pfam" id="PF01480">
    <property type="entry name" value="PWI"/>
    <property type="match status" value="1"/>
</dbReference>
<evidence type="ECO:0000313" key="5">
    <source>
        <dbReference type="EMBL" id="ESW04033.1"/>
    </source>
</evidence>
<evidence type="ECO:0000256" key="1">
    <source>
        <dbReference type="ARBA" id="ARBA00022664"/>
    </source>
</evidence>
<organism evidence="5 6">
    <name type="scientific">Phaseolus vulgaris</name>
    <name type="common">Kidney bean</name>
    <name type="synonym">French bean</name>
    <dbReference type="NCBI Taxonomy" id="3885"/>
    <lineage>
        <taxon>Eukaryota</taxon>
        <taxon>Viridiplantae</taxon>
        <taxon>Streptophyta</taxon>
        <taxon>Embryophyta</taxon>
        <taxon>Tracheophyta</taxon>
        <taxon>Spermatophyta</taxon>
        <taxon>Magnoliopsida</taxon>
        <taxon>eudicotyledons</taxon>
        <taxon>Gunneridae</taxon>
        <taxon>Pentapetalae</taxon>
        <taxon>rosids</taxon>
        <taxon>fabids</taxon>
        <taxon>Fabales</taxon>
        <taxon>Fabaceae</taxon>
        <taxon>Papilionoideae</taxon>
        <taxon>50 kb inversion clade</taxon>
        <taxon>NPAAA clade</taxon>
        <taxon>indigoferoid/millettioid clade</taxon>
        <taxon>Phaseoleae</taxon>
        <taxon>Phaseolus</taxon>
    </lineage>
</organism>
<feature type="compositionally biased region" description="Low complexity" evidence="3">
    <location>
        <begin position="297"/>
        <end position="306"/>
    </location>
</feature>
<feature type="compositionally biased region" description="Basic residues" evidence="3">
    <location>
        <begin position="307"/>
        <end position="415"/>
    </location>
</feature>
<dbReference type="OrthoDB" id="163257at2759"/>
<dbReference type="Proteomes" id="UP000000226">
    <property type="component" value="Chromosome 11"/>
</dbReference>
<feature type="compositionally biased region" description="Low complexity" evidence="3">
    <location>
        <begin position="221"/>
        <end position="240"/>
    </location>
</feature>
<proteinExistence type="predicted"/>
<feature type="compositionally biased region" description="Basic and acidic residues" evidence="3">
    <location>
        <begin position="181"/>
        <end position="198"/>
    </location>
</feature>
<feature type="region of interest" description="Disordered" evidence="3">
    <location>
        <begin position="160"/>
        <end position="908"/>
    </location>
</feature>
<dbReference type="InterPro" id="IPR036483">
    <property type="entry name" value="PWI_dom_sf"/>
</dbReference>
<dbReference type="InterPro" id="IPR052225">
    <property type="entry name" value="Ser/Arg_repetitive_matrix"/>
</dbReference>
<feature type="compositionally biased region" description="Low complexity" evidence="3">
    <location>
        <begin position="449"/>
        <end position="458"/>
    </location>
</feature>
<feature type="compositionally biased region" description="Basic and acidic residues" evidence="3">
    <location>
        <begin position="734"/>
        <end position="756"/>
    </location>
</feature>
<dbReference type="SMR" id="V7AGQ0"/>
<dbReference type="InterPro" id="IPR002483">
    <property type="entry name" value="PWI_dom"/>
</dbReference>
<dbReference type="PANTHER" id="PTHR23148">
    <property type="entry name" value="SERINE/ARGININE REGULATED NUCLEAR MATRIX PROTEIN"/>
    <property type="match status" value="1"/>
</dbReference>
<protein>
    <recommendedName>
        <fullName evidence="4">PWI domain-containing protein</fullName>
    </recommendedName>
</protein>
<dbReference type="PROSITE" id="PS51025">
    <property type="entry name" value="PWI"/>
    <property type="match status" value="1"/>
</dbReference>
<dbReference type="SUPFAM" id="SSF101233">
    <property type="entry name" value="PWI domain"/>
    <property type="match status" value="1"/>
</dbReference>
<feature type="domain" description="PWI" evidence="4">
    <location>
        <begin position="27"/>
        <end position="125"/>
    </location>
</feature>
<feature type="compositionally biased region" description="Acidic residues" evidence="3">
    <location>
        <begin position="820"/>
        <end position="830"/>
    </location>
</feature>
<evidence type="ECO:0000256" key="2">
    <source>
        <dbReference type="SAM" id="Coils"/>
    </source>
</evidence>
<name>V7AGQ0_PHAVU</name>
<feature type="compositionally biased region" description="Basic and acidic residues" evidence="3">
    <location>
        <begin position="792"/>
        <end position="806"/>
    </location>
</feature>
<dbReference type="Gene3D" id="1.20.1390.10">
    <property type="entry name" value="PWI domain"/>
    <property type="match status" value="1"/>
</dbReference>
<dbReference type="GO" id="GO:0048024">
    <property type="term" value="P:regulation of mRNA splicing, via spliceosome"/>
    <property type="evidence" value="ECO:0007669"/>
    <property type="project" value="TreeGrafter"/>
</dbReference>
<feature type="compositionally biased region" description="Polar residues" evidence="3">
    <location>
        <begin position="523"/>
        <end position="538"/>
    </location>
</feature>
<feature type="compositionally biased region" description="Basic and acidic residues" evidence="3">
    <location>
        <begin position="590"/>
        <end position="604"/>
    </location>
</feature>
<feature type="compositionally biased region" description="Basic and acidic residues" evidence="3">
    <location>
        <begin position="680"/>
        <end position="692"/>
    </location>
</feature>
<keyword evidence="6" id="KW-1185">Reference proteome</keyword>
<evidence type="ECO:0000256" key="3">
    <source>
        <dbReference type="SAM" id="MobiDB-lite"/>
    </source>
</evidence>
<feature type="compositionally biased region" description="Basic residues" evidence="3">
    <location>
        <begin position="266"/>
        <end position="296"/>
    </location>
</feature>
<keyword evidence="2" id="KW-0175">Coiled coil</keyword>
<sequence>MSGGFFRGTSADQDTRFSNKQAKLMKSQKFAPELEHLVDMTKVNMEVIKPWVTRRVTELLGFEDEVLINFIHSLLDVKEVNGKEVQIQITGFMEKNTGKFMKELWTLLLSAQKNASGVPQQFLDAKEEELLKKKAENDRITSEIQRKKDKEGREIMEERFKKMDGGFDSKDNDSASAPNSKSKDSGFDRDGKEPDKRNGVRARSRLSRSPHSPAVSTSPHRGSPSRSMSKSFSNSRSYSGGRHRSKSISRSPVARGRSLSSEKIHHSPRRRSISPHRHSPRRSPHRRPLYLRRRSISRSSYRSPSPIRRRMHSPVRRSSPFRRRRSPSPARRQRSPSPMRRQRSPSPVRRRRSPSPMRRRRSPSPMRRRWSPSPVRRRRSPSPMRRHRSPLVRRRRSPSLGLRHRSPSPGHRHRSPSPLGLRRSPGHRHRSPSPLGLRRSPSPRRRRSPIIQHRSPSPVRRIPPTSARNRLESPMQSSSPIRRRYGSRTPPHSPSPLRHRSPVPSKNRSPSISPQRSPRDEWSSQSPIRHVSISPNRKNSQRQQRSPLQSSIRRVRNISSPVGSVRRGKTSNYKSQESMSTPENSPNRSVSEEARSETSSEGRSPHGSPMKQREKLASKRSLSPVKKQRTQKPSHESPKTRDEAEEAYYSRERRDPKMNSSQKILKHSPASKRKGSPAKYGHEDEFSPERVAGHPASEQNNDWSKKGREIKRDKSSGKGNEFPSQQKPSVNKETFSREKTRESYAVDIKKSDDNDQSRSNNAKSSDRHHKSEATPDLVGRDDRVNQSASHDSISEESGKHRREGKDRRKHKRSEKRYASSDEDYSYDSDIEDRKEAKKRRKEEKKLRKEDKRKRREERRRRREERRAEKLKLKSKTNNSSDDEEAERDYHQSDGEETPTEQKKLEIELRNKALESLKAKRGMNN</sequence>
<dbReference type="eggNOG" id="KOG2146">
    <property type="taxonomic scope" value="Eukaryota"/>
</dbReference>
<feature type="compositionally biased region" description="Basic and acidic residues" evidence="3">
    <location>
        <begin position="887"/>
        <end position="908"/>
    </location>
</feature>
<feature type="compositionally biased region" description="Basic and acidic residues" evidence="3">
    <location>
        <begin position="769"/>
        <end position="784"/>
    </location>
</feature>
<evidence type="ECO:0000313" key="6">
    <source>
        <dbReference type="Proteomes" id="UP000000226"/>
    </source>
</evidence>
<feature type="compositionally biased region" description="Basic and acidic residues" evidence="3">
    <location>
        <begin position="160"/>
        <end position="173"/>
    </location>
</feature>
<feature type="compositionally biased region" description="Low complexity" evidence="3">
    <location>
        <begin position="541"/>
        <end position="552"/>
    </location>
</feature>
<dbReference type="PANTHER" id="PTHR23148:SF0">
    <property type="entry name" value="SERINE_ARGININE REPETITIVE MATRIX PROTEIN 1"/>
    <property type="match status" value="1"/>
</dbReference>